<dbReference type="GO" id="GO:0005886">
    <property type="term" value="C:plasma membrane"/>
    <property type="evidence" value="ECO:0007669"/>
    <property type="project" value="TreeGrafter"/>
</dbReference>
<feature type="disulfide bond" evidence="8">
    <location>
        <begin position="184"/>
        <end position="202"/>
    </location>
</feature>
<dbReference type="GO" id="GO:0016192">
    <property type="term" value="P:vesicle-mediated transport"/>
    <property type="evidence" value="ECO:0007669"/>
    <property type="project" value="UniProtKB-ARBA"/>
</dbReference>
<dbReference type="InterPro" id="IPR002172">
    <property type="entry name" value="LDrepeatLR_classA_rpt"/>
</dbReference>
<dbReference type="InterPro" id="IPR009003">
    <property type="entry name" value="Peptidase_S1_PA"/>
</dbReference>
<protein>
    <recommendedName>
        <fullName evidence="11">Peptidase S1 domain-containing protein</fullName>
    </recommendedName>
</protein>
<dbReference type="SMART" id="SM00020">
    <property type="entry name" value="Tryp_SPc"/>
    <property type="match status" value="1"/>
</dbReference>
<feature type="disulfide bond" evidence="8">
    <location>
        <begin position="136"/>
        <end position="148"/>
    </location>
</feature>
<feature type="domain" description="Peptidase S1" evidence="11">
    <location>
        <begin position="401"/>
        <end position="644"/>
    </location>
</feature>
<accession>A0AAW0X5H4</accession>
<evidence type="ECO:0000256" key="2">
    <source>
        <dbReference type="ARBA" id="ARBA00004308"/>
    </source>
</evidence>
<feature type="disulfide bond" evidence="8">
    <location>
        <begin position="143"/>
        <end position="161"/>
    </location>
</feature>
<keyword evidence="4" id="KW-0677">Repeat</keyword>
<keyword evidence="7 8" id="KW-1015">Disulfide bond</keyword>
<dbReference type="Gene3D" id="2.40.10.10">
    <property type="entry name" value="Trypsin-like serine proteases"/>
    <property type="match status" value="1"/>
</dbReference>
<gene>
    <name evidence="12" type="ORF">OTU49_003209</name>
</gene>
<keyword evidence="6" id="KW-0472">Membrane</keyword>
<feature type="disulfide bond" evidence="8">
    <location>
        <begin position="102"/>
        <end position="120"/>
    </location>
</feature>
<dbReference type="PANTHER" id="PTHR24270">
    <property type="entry name" value="LOW-DENSITY LIPOPROTEIN RECEPTOR-RELATED"/>
    <property type="match status" value="1"/>
</dbReference>
<evidence type="ECO:0000313" key="13">
    <source>
        <dbReference type="Proteomes" id="UP001445076"/>
    </source>
</evidence>
<evidence type="ECO:0000256" key="6">
    <source>
        <dbReference type="ARBA" id="ARBA00023136"/>
    </source>
</evidence>
<feature type="disulfide bond" evidence="8">
    <location>
        <begin position="177"/>
        <end position="189"/>
    </location>
</feature>
<feature type="disulfide bond" evidence="8">
    <location>
        <begin position="36"/>
        <end position="48"/>
    </location>
</feature>
<evidence type="ECO:0000256" key="1">
    <source>
        <dbReference type="ARBA" id="ARBA00004167"/>
    </source>
</evidence>
<proteinExistence type="predicted"/>
<dbReference type="Gene3D" id="4.10.400.10">
    <property type="entry name" value="Low-density Lipoprotein Receptor"/>
    <property type="match status" value="3"/>
</dbReference>
<organism evidence="12 13">
    <name type="scientific">Cherax quadricarinatus</name>
    <name type="common">Australian red claw crayfish</name>
    <dbReference type="NCBI Taxonomy" id="27406"/>
    <lineage>
        <taxon>Eukaryota</taxon>
        <taxon>Metazoa</taxon>
        <taxon>Ecdysozoa</taxon>
        <taxon>Arthropoda</taxon>
        <taxon>Crustacea</taxon>
        <taxon>Multicrustacea</taxon>
        <taxon>Malacostraca</taxon>
        <taxon>Eumalacostraca</taxon>
        <taxon>Eucarida</taxon>
        <taxon>Decapoda</taxon>
        <taxon>Pleocyemata</taxon>
        <taxon>Astacidea</taxon>
        <taxon>Parastacoidea</taxon>
        <taxon>Parastacidae</taxon>
        <taxon>Cherax</taxon>
    </lineage>
</organism>
<dbReference type="GO" id="GO:0004252">
    <property type="term" value="F:serine-type endopeptidase activity"/>
    <property type="evidence" value="ECO:0007669"/>
    <property type="project" value="InterPro"/>
</dbReference>
<evidence type="ECO:0000256" key="8">
    <source>
        <dbReference type="PROSITE-ProRule" id="PRU00124"/>
    </source>
</evidence>
<dbReference type="EMBL" id="JARKIK010000035">
    <property type="protein sequence ID" value="KAK8739813.1"/>
    <property type="molecule type" value="Genomic_DNA"/>
</dbReference>
<keyword evidence="13" id="KW-1185">Reference proteome</keyword>
<dbReference type="InterPro" id="IPR001254">
    <property type="entry name" value="Trypsin_dom"/>
</dbReference>
<feature type="compositionally biased region" description="Pro residues" evidence="9">
    <location>
        <begin position="238"/>
        <end position="259"/>
    </location>
</feature>
<sequence>MMVLSARRNLKVNMLRTIFTWATCISIILPLSASQCSVTQVTCDGGICAEPCDGNLECPDGSDETKELCSSKPCSEGQTGGGIDLGDLLGDAKSSVTGKFRCAYGGCISHNFLCNGHRDCWDQSDETPDQCLSKKCNRRDFRCDYGACIKKLWSCNGYPNCLDGSDETAKACKATTCSSNKFRCKYGACIDMIKKCDGIVHCMDSSDESKELCGAQHTAVTTPGPVILTPVPVTSKPEVPPTPRPPTPRPPTPSPPTPTPSTGKPIIEGCEANKMCSCPPPNEHFCVACGSSPDVCAGIVNEVVCSVDQVDSSDTEITIDVLSCGVQPIVNIAGIVRSPGAPMCGSDRGVPVLSVVLADCWGTTHLAECRPDGLWYPYGNFRNDTLPSKLLCQSNYINSHVCGRRPRYPIERAPRAPEPQWPWLVGIFNLQKFVCTGTIISPYYLLTAAHCLTTTQETTHAIDVRNLRVQHPFTNGSILKDYVTKVHLYPGYIAGNRPSHDVALIRVETEIIYSRRVYPACVLTGSFPQYKDAATFLHTSENYKWILIIQQRDTRCRPTPHRECGKTLKIDDDQFCGISQNSNQFLKEGSSGGPYLVNFGNDVEEKWMIAGIVSSSYSEASCPASFTIFNHIIDFWNWISTCVNDGICL</sequence>
<dbReference type="PROSITE" id="PS50068">
    <property type="entry name" value="LDLRA_2"/>
    <property type="match status" value="4"/>
</dbReference>
<name>A0AAW0X5H4_CHEQU</name>
<feature type="chain" id="PRO_5044717418" description="Peptidase S1 domain-containing protein" evidence="10">
    <location>
        <begin position="34"/>
        <end position="649"/>
    </location>
</feature>
<dbReference type="InterPro" id="IPR018114">
    <property type="entry name" value="TRYPSIN_HIS"/>
</dbReference>
<evidence type="ECO:0000256" key="5">
    <source>
        <dbReference type="ARBA" id="ARBA00022989"/>
    </source>
</evidence>
<dbReference type="PROSITE" id="PS01209">
    <property type="entry name" value="LDLRA_1"/>
    <property type="match status" value="2"/>
</dbReference>
<evidence type="ECO:0000256" key="7">
    <source>
        <dbReference type="ARBA" id="ARBA00023157"/>
    </source>
</evidence>
<feature type="signal peptide" evidence="10">
    <location>
        <begin position="1"/>
        <end position="33"/>
    </location>
</feature>
<keyword evidence="5" id="KW-1133">Transmembrane helix</keyword>
<evidence type="ECO:0000259" key="11">
    <source>
        <dbReference type="PROSITE" id="PS50240"/>
    </source>
</evidence>
<comment type="subcellular location">
    <subcellularLocation>
        <location evidence="2">Endomembrane system</location>
    </subcellularLocation>
    <subcellularLocation>
        <location evidence="1">Membrane</location>
        <topology evidence="1">Single-pass membrane protein</topology>
    </subcellularLocation>
</comment>
<evidence type="ECO:0000256" key="9">
    <source>
        <dbReference type="SAM" id="MobiDB-lite"/>
    </source>
</evidence>
<dbReference type="PRINTS" id="PR00261">
    <property type="entry name" value="LDLRECEPTOR"/>
</dbReference>
<keyword evidence="10" id="KW-0732">Signal</keyword>
<dbReference type="InterPro" id="IPR023415">
    <property type="entry name" value="LDLR_class-A_CS"/>
</dbReference>
<evidence type="ECO:0000256" key="3">
    <source>
        <dbReference type="ARBA" id="ARBA00022692"/>
    </source>
</evidence>
<feature type="region of interest" description="Disordered" evidence="9">
    <location>
        <begin position="224"/>
        <end position="264"/>
    </location>
</feature>
<dbReference type="PROSITE" id="PS50240">
    <property type="entry name" value="TRYPSIN_DOM"/>
    <property type="match status" value="1"/>
</dbReference>
<reference evidence="12" key="2">
    <citation type="submission" date="2024-01" db="EMBL/GenBank/DDBJ databases">
        <authorList>
            <person name="He J."/>
            <person name="Wang M."/>
            <person name="Zheng J."/>
            <person name="Liu Z."/>
        </authorList>
    </citation>
    <scope>NUCLEOTIDE SEQUENCE</scope>
    <source>
        <strain evidence="12">ZL_2023a</strain>
        <tissue evidence="12">Muscle</tissue>
    </source>
</reference>
<evidence type="ECO:0000256" key="10">
    <source>
        <dbReference type="SAM" id="SignalP"/>
    </source>
</evidence>
<reference evidence="12 13" key="1">
    <citation type="journal article" date="2024" name="BMC Genomics">
        <title>Genome assembly of redclaw crayfish (Cherax quadricarinatus) provides insights into its immune adaptation and hypoxia tolerance.</title>
        <authorList>
            <person name="Liu Z."/>
            <person name="Zheng J."/>
            <person name="Li H."/>
            <person name="Fang K."/>
            <person name="Wang S."/>
            <person name="He J."/>
            <person name="Zhou D."/>
            <person name="Weng S."/>
            <person name="Chi M."/>
            <person name="Gu Z."/>
            <person name="He J."/>
            <person name="Li F."/>
            <person name="Wang M."/>
        </authorList>
    </citation>
    <scope>NUCLEOTIDE SEQUENCE [LARGE SCALE GENOMIC DNA]</scope>
    <source>
        <strain evidence="12">ZL_2023a</strain>
    </source>
</reference>
<evidence type="ECO:0000313" key="12">
    <source>
        <dbReference type="EMBL" id="KAK8739813.1"/>
    </source>
</evidence>
<dbReference type="SUPFAM" id="SSF57424">
    <property type="entry name" value="LDL receptor-like module"/>
    <property type="match status" value="4"/>
</dbReference>
<dbReference type="InterPro" id="IPR043504">
    <property type="entry name" value="Peptidase_S1_PA_chymotrypsin"/>
</dbReference>
<dbReference type="PROSITE" id="PS00134">
    <property type="entry name" value="TRYPSIN_HIS"/>
    <property type="match status" value="1"/>
</dbReference>
<keyword evidence="3" id="KW-0812">Transmembrane</keyword>
<comment type="caution">
    <text evidence="12">The sequence shown here is derived from an EMBL/GenBank/DDBJ whole genome shotgun (WGS) entry which is preliminary data.</text>
</comment>
<dbReference type="SUPFAM" id="SSF50494">
    <property type="entry name" value="Trypsin-like serine proteases"/>
    <property type="match status" value="1"/>
</dbReference>
<dbReference type="Pfam" id="PF00057">
    <property type="entry name" value="Ldl_recept_a"/>
    <property type="match status" value="3"/>
</dbReference>
<dbReference type="Proteomes" id="UP001445076">
    <property type="component" value="Unassembled WGS sequence"/>
</dbReference>
<dbReference type="Pfam" id="PF00089">
    <property type="entry name" value="Trypsin"/>
    <property type="match status" value="1"/>
</dbReference>
<dbReference type="AlphaFoldDB" id="A0AAW0X5H4"/>
<evidence type="ECO:0000256" key="4">
    <source>
        <dbReference type="ARBA" id="ARBA00022737"/>
    </source>
</evidence>
<comment type="caution">
    <text evidence="8">Lacks conserved residue(s) required for the propagation of feature annotation.</text>
</comment>
<dbReference type="InterPro" id="IPR036055">
    <property type="entry name" value="LDL_receptor-like_sf"/>
</dbReference>
<dbReference type="EMBL" id="JARKIK010000035">
    <property type="protein sequence ID" value="KAK8739812.1"/>
    <property type="molecule type" value="Genomic_DNA"/>
</dbReference>
<dbReference type="GO" id="GO:0012505">
    <property type="term" value="C:endomembrane system"/>
    <property type="evidence" value="ECO:0007669"/>
    <property type="project" value="UniProtKB-SubCell"/>
</dbReference>
<dbReference type="SMART" id="SM00192">
    <property type="entry name" value="LDLa"/>
    <property type="match status" value="4"/>
</dbReference>
<dbReference type="GO" id="GO:0006508">
    <property type="term" value="P:proteolysis"/>
    <property type="evidence" value="ECO:0007669"/>
    <property type="project" value="InterPro"/>
</dbReference>
<dbReference type="InterPro" id="IPR050685">
    <property type="entry name" value="LDLR"/>
</dbReference>
<dbReference type="CDD" id="cd00112">
    <property type="entry name" value="LDLa"/>
    <property type="match status" value="3"/>
</dbReference>